<proteinExistence type="predicted"/>
<accession>A0A4Y2UC71</accession>
<dbReference type="EMBL" id="BGPR01034679">
    <property type="protein sequence ID" value="GBO09147.1"/>
    <property type="molecule type" value="Genomic_DNA"/>
</dbReference>
<evidence type="ECO:0000313" key="2">
    <source>
        <dbReference type="Proteomes" id="UP000499080"/>
    </source>
</evidence>
<evidence type="ECO:0000313" key="1">
    <source>
        <dbReference type="EMBL" id="GBO09147.1"/>
    </source>
</evidence>
<protein>
    <submittedName>
        <fullName evidence="1">Uncharacterized protein</fullName>
    </submittedName>
</protein>
<organism evidence="1 2">
    <name type="scientific">Araneus ventricosus</name>
    <name type="common">Orbweaver spider</name>
    <name type="synonym">Epeira ventricosa</name>
    <dbReference type="NCBI Taxonomy" id="182803"/>
    <lineage>
        <taxon>Eukaryota</taxon>
        <taxon>Metazoa</taxon>
        <taxon>Ecdysozoa</taxon>
        <taxon>Arthropoda</taxon>
        <taxon>Chelicerata</taxon>
        <taxon>Arachnida</taxon>
        <taxon>Araneae</taxon>
        <taxon>Araneomorphae</taxon>
        <taxon>Entelegynae</taxon>
        <taxon>Araneoidea</taxon>
        <taxon>Araneidae</taxon>
        <taxon>Araneus</taxon>
    </lineage>
</organism>
<reference evidence="1 2" key="1">
    <citation type="journal article" date="2019" name="Sci. Rep.">
        <title>Orb-weaving spider Araneus ventricosus genome elucidates the spidroin gene catalogue.</title>
        <authorList>
            <person name="Kono N."/>
            <person name="Nakamura H."/>
            <person name="Ohtoshi R."/>
            <person name="Moran D.A.P."/>
            <person name="Shinohara A."/>
            <person name="Yoshida Y."/>
            <person name="Fujiwara M."/>
            <person name="Mori M."/>
            <person name="Tomita M."/>
            <person name="Arakawa K."/>
        </authorList>
    </citation>
    <scope>NUCLEOTIDE SEQUENCE [LARGE SCALE GENOMIC DNA]</scope>
</reference>
<keyword evidence="2" id="KW-1185">Reference proteome</keyword>
<gene>
    <name evidence="1" type="ORF">AVEN_241106_1</name>
</gene>
<sequence>MKLKKVEECVVTYVRHPLVVLSDARETNAYSIWCTKEGNCDNRSFVDRPIATLGDGLKMTVTRWSLLVRFFLVVVTPFD</sequence>
<feature type="non-terminal residue" evidence="1">
    <location>
        <position position="79"/>
    </location>
</feature>
<dbReference type="AlphaFoldDB" id="A0A4Y2UC71"/>
<name>A0A4Y2UC71_ARAVE</name>
<dbReference type="Proteomes" id="UP000499080">
    <property type="component" value="Unassembled WGS sequence"/>
</dbReference>
<comment type="caution">
    <text evidence="1">The sequence shown here is derived from an EMBL/GenBank/DDBJ whole genome shotgun (WGS) entry which is preliminary data.</text>
</comment>